<dbReference type="Proteomes" id="UP001201812">
    <property type="component" value="Unassembled WGS sequence"/>
</dbReference>
<dbReference type="SUPFAM" id="SSF103473">
    <property type="entry name" value="MFS general substrate transporter"/>
    <property type="match status" value="1"/>
</dbReference>
<evidence type="ECO:0000313" key="3">
    <source>
        <dbReference type="Proteomes" id="UP001201812"/>
    </source>
</evidence>
<dbReference type="InterPro" id="IPR011701">
    <property type="entry name" value="MFS"/>
</dbReference>
<dbReference type="CDD" id="cd06174">
    <property type="entry name" value="MFS"/>
    <property type="match status" value="1"/>
</dbReference>
<feature type="transmembrane region" description="Helical" evidence="1">
    <location>
        <begin position="141"/>
        <end position="167"/>
    </location>
</feature>
<feature type="transmembrane region" description="Helical" evidence="1">
    <location>
        <begin position="52"/>
        <end position="70"/>
    </location>
</feature>
<dbReference type="InterPro" id="IPR036259">
    <property type="entry name" value="MFS_trans_sf"/>
</dbReference>
<dbReference type="GO" id="GO:0022857">
    <property type="term" value="F:transmembrane transporter activity"/>
    <property type="evidence" value="ECO:0007669"/>
    <property type="project" value="InterPro"/>
</dbReference>
<evidence type="ECO:0000313" key="2">
    <source>
        <dbReference type="EMBL" id="KAI1717991.1"/>
    </source>
</evidence>
<proteinExistence type="predicted"/>
<keyword evidence="1" id="KW-0812">Transmembrane</keyword>
<comment type="caution">
    <text evidence="2">The sequence shown here is derived from an EMBL/GenBank/DDBJ whole genome shotgun (WGS) entry which is preliminary data.</text>
</comment>
<accession>A0AAD4N7S1</accession>
<feature type="transmembrane region" description="Helical" evidence="1">
    <location>
        <begin position="259"/>
        <end position="277"/>
    </location>
</feature>
<feature type="transmembrane region" description="Helical" evidence="1">
    <location>
        <begin position="349"/>
        <end position="369"/>
    </location>
</feature>
<keyword evidence="3" id="KW-1185">Reference proteome</keyword>
<feature type="transmembrane region" description="Helical" evidence="1">
    <location>
        <begin position="173"/>
        <end position="194"/>
    </location>
</feature>
<feature type="transmembrane region" description="Helical" evidence="1">
    <location>
        <begin position="222"/>
        <end position="239"/>
    </location>
</feature>
<dbReference type="GO" id="GO:0005635">
    <property type="term" value="C:nuclear envelope"/>
    <property type="evidence" value="ECO:0007669"/>
    <property type="project" value="TreeGrafter"/>
</dbReference>
<reference evidence="2" key="1">
    <citation type="submission" date="2022-01" db="EMBL/GenBank/DDBJ databases">
        <title>Genome Sequence Resource for Two Populations of Ditylenchus destructor, the Migratory Endoparasitic Phytonematode.</title>
        <authorList>
            <person name="Zhang H."/>
            <person name="Lin R."/>
            <person name="Xie B."/>
        </authorList>
    </citation>
    <scope>NUCLEOTIDE SEQUENCE</scope>
    <source>
        <strain evidence="2">BazhouSP</strain>
    </source>
</reference>
<dbReference type="PANTHER" id="PTHR24002:SF4">
    <property type="entry name" value="MFS DOMAIN-CONTAINING PROTEIN"/>
    <property type="match status" value="1"/>
</dbReference>
<feature type="transmembrane region" description="Helical" evidence="1">
    <location>
        <begin position="82"/>
        <end position="104"/>
    </location>
</feature>
<dbReference type="Gene3D" id="1.20.1250.20">
    <property type="entry name" value="MFS general substrate transporter like domains"/>
    <property type="match status" value="1"/>
</dbReference>
<dbReference type="EMBL" id="JAKKPZ010000008">
    <property type="protein sequence ID" value="KAI1717991.1"/>
    <property type="molecule type" value="Genomic_DNA"/>
</dbReference>
<feature type="transmembrane region" description="Helical" evidence="1">
    <location>
        <begin position="310"/>
        <end position="328"/>
    </location>
</feature>
<protein>
    <submittedName>
        <fullName evidence="2">Major facilitator superfamily domain-containing protein</fullName>
    </submittedName>
</protein>
<evidence type="ECO:0000256" key="1">
    <source>
        <dbReference type="SAM" id="Phobius"/>
    </source>
</evidence>
<gene>
    <name evidence="2" type="ORF">DdX_06400</name>
</gene>
<dbReference type="Pfam" id="PF07690">
    <property type="entry name" value="MFS_1"/>
    <property type="match status" value="1"/>
</dbReference>
<name>A0AAD4N7S1_9BILA</name>
<sequence length="413" mass="46140">MDSTLNRKQRDRAKLTLLIICGLYNTYEQWCRILLPFTQWQLLPRPSMFDTLLLNAIGTVAILIGSVFVAQIIDSVGGRTAAVFATVFVGIYQAIICWMKSYYVFGGMQLLLFFNHMPTIIDALIGQLVGENADNKERTKVLMRTIIPTSIAFATGPYLAVQILYLFNPGLEVVQMLCGILHILTVLPIIIIFLPEENNKKSRRIELPNVSSFVNILKDRKMIWSLVFVMLVMGPYSAYDQVMRTHLTGTMLTKPNEMAKMALLLGSTAFIANIFLLPYLQHKMRPSKLIQLSLTLTTGAYMYLSQVTEYHLVLIGMPFQVIGVCIALGQLSAHIMSSVPRSHMGKAAALNRIAQLTATAIVPLVTGYYTDNEEATTLCYISAAISALTIPLIHRYGDFVGQCPINNLPTRYE</sequence>
<dbReference type="AlphaFoldDB" id="A0AAD4N7S1"/>
<keyword evidence="1" id="KW-0472">Membrane</keyword>
<keyword evidence="1" id="KW-1133">Transmembrane helix</keyword>
<dbReference type="PANTHER" id="PTHR24002">
    <property type="entry name" value="SOLUTE CARRIER FAMILY 22 MEMBER 18"/>
    <property type="match status" value="1"/>
</dbReference>
<organism evidence="2 3">
    <name type="scientific">Ditylenchus destructor</name>
    <dbReference type="NCBI Taxonomy" id="166010"/>
    <lineage>
        <taxon>Eukaryota</taxon>
        <taxon>Metazoa</taxon>
        <taxon>Ecdysozoa</taxon>
        <taxon>Nematoda</taxon>
        <taxon>Chromadorea</taxon>
        <taxon>Rhabditida</taxon>
        <taxon>Tylenchina</taxon>
        <taxon>Tylenchomorpha</taxon>
        <taxon>Sphaerularioidea</taxon>
        <taxon>Anguinidae</taxon>
        <taxon>Anguininae</taxon>
        <taxon>Ditylenchus</taxon>
    </lineage>
</organism>